<dbReference type="GO" id="GO:0003676">
    <property type="term" value="F:nucleic acid binding"/>
    <property type="evidence" value="ECO:0007669"/>
    <property type="project" value="InterPro"/>
</dbReference>
<accession>A0AA88RFK0</accession>
<dbReference type="GO" id="GO:0008270">
    <property type="term" value="F:zinc ion binding"/>
    <property type="evidence" value="ECO:0007669"/>
    <property type="project" value="UniProtKB-KW"/>
</dbReference>
<feature type="compositionally biased region" description="Basic and acidic residues" evidence="2">
    <location>
        <begin position="106"/>
        <end position="127"/>
    </location>
</feature>
<dbReference type="InterPro" id="IPR001878">
    <property type="entry name" value="Znf_CCHC"/>
</dbReference>
<keyword evidence="5" id="KW-1185">Reference proteome</keyword>
<dbReference type="PANTHER" id="PTHR47592:SF31">
    <property type="entry name" value="ZINC FINGER, CCHC-TYPE-RELATED"/>
    <property type="match status" value="1"/>
</dbReference>
<dbReference type="InterPro" id="IPR036875">
    <property type="entry name" value="Znf_CCHC_sf"/>
</dbReference>
<reference evidence="4" key="1">
    <citation type="submission" date="2022-12" db="EMBL/GenBank/DDBJ databases">
        <title>Draft genome assemblies for two species of Escallonia (Escalloniales).</title>
        <authorList>
            <person name="Chanderbali A."/>
            <person name="Dervinis C."/>
            <person name="Anghel I."/>
            <person name="Soltis D."/>
            <person name="Soltis P."/>
            <person name="Zapata F."/>
        </authorList>
    </citation>
    <scope>NUCLEOTIDE SEQUENCE</scope>
    <source>
        <strain evidence="4">UCBG92.1500</strain>
        <tissue evidence="4">Leaf</tissue>
    </source>
</reference>
<evidence type="ECO:0000313" key="4">
    <source>
        <dbReference type="EMBL" id="KAK2985163.1"/>
    </source>
</evidence>
<protein>
    <recommendedName>
        <fullName evidence="3">CCHC-type domain-containing protein</fullName>
    </recommendedName>
</protein>
<keyword evidence="1" id="KW-0479">Metal-binding</keyword>
<evidence type="ECO:0000313" key="5">
    <source>
        <dbReference type="Proteomes" id="UP001187471"/>
    </source>
</evidence>
<dbReference type="Proteomes" id="UP001187471">
    <property type="component" value="Unassembled WGS sequence"/>
</dbReference>
<name>A0AA88RFK0_9ASTE</name>
<dbReference type="EMBL" id="JAVXUO010001186">
    <property type="protein sequence ID" value="KAK2985163.1"/>
    <property type="molecule type" value="Genomic_DNA"/>
</dbReference>
<dbReference type="Pfam" id="PF00098">
    <property type="entry name" value="zf-CCHC"/>
    <property type="match status" value="1"/>
</dbReference>
<keyword evidence="1" id="KW-0862">Zinc</keyword>
<dbReference type="AlphaFoldDB" id="A0AA88RFK0"/>
<comment type="caution">
    <text evidence="4">The sequence shown here is derived from an EMBL/GenBank/DDBJ whole genome shotgun (WGS) entry which is preliminary data.</text>
</comment>
<sequence length="203" mass="23537">MFNLDVFKLERFDGTNFTRWKDKLLFLLIELGIAYLLSDHLSKIPKPSDEEPEVVTASRKKREEDEVRCRGFILNSLSDRLYDLFWPMKSPQEIWRVLENTYTSKKQDTQKSRKADSKSENKRKFDEASSSDSANNKKTKSCFFCNKKGHFKKECSSSSSKKHKGIDLPIEPRKCQRARKEKNLGADFISSQAIVLLAEGSRD</sequence>
<keyword evidence="1" id="KW-0863">Zinc-finger</keyword>
<dbReference type="PANTHER" id="PTHR47592">
    <property type="entry name" value="PBF68 PROTEIN"/>
    <property type="match status" value="1"/>
</dbReference>
<dbReference type="PROSITE" id="PS50158">
    <property type="entry name" value="ZF_CCHC"/>
    <property type="match status" value="1"/>
</dbReference>
<feature type="region of interest" description="Disordered" evidence="2">
    <location>
        <begin position="154"/>
        <end position="174"/>
    </location>
</feature>
<gene>
    <name evidence="4" type="ORF">RJ640_011984</name>
</gene>
<feature type="region of interest" description="Disordered" evidence="2">
    <location>
        <begin position="106"/>
        <end position="136"/>
    </location>
</feature>
<feature type="domain" description="CCHC-type" evidence="3">
    <location>
        <begin position="142"/>
        <end position="155"/>
    </location>
</feature>
<evidence type="ECO:0000259" key="3">
    <source>
        <dbReference type="PROSITE" id="PS50158"/>
    </source>
</evidence>
<dbReference type="SUPFAM" id="SSF57756">
    <property type="entry name" value="Retrovirus zinc finger-like domains"/>
    <property type="match status" value="1"/>
</dbReference>
<evidence type="ECO:0000256" key="2">
    <source>
        <dbReference type="SAM" id="MobiDB-lite"/>
    </source>
</evidence>
<dbReference type="Gene3D" id="4.10.60.10">
    <property type="entry name" value="Zinc finger, CCHC-type"/>
    <property type="match status" value="1"/>
</dbReference>
<organism evidence="4 5">
    <name type="scientific">Escallonia rubra</name>
    <dbReference type="NCBI Taxonomy" id="112253"/>
    <lineage>
        <taxon>Eukaryota</taxon>
        <taxon>Viridiplantae</taxon>
        <taxon>Streptophyta</taxon>
        <taxon>Embryophyta</taxon>
        <taxon>Tracheophyta</taxon>
        <taxon>Spermatophyta</taxon>
        <taxon>Magnoliopsida</taxon>
        <taxon>eudicotyledons</taxon>
        <taxon>Gunneridae</taxon>
        <taxon>Pentapetalae</taxon>
        <taxon>asterids</taxon>
        <taxon>campanulids</taxon>
        <taxon>Escalloniales</taxon>
        <taxon>Escalloniaceae</taxon>
        <taxon>Escallonia</taxon>
    </lineage>
</organism>
<proteinExistence type="predicted"/>
<evidence type="ECO:0000256" key="1">
    <source>
        <dbReference type="PROSITE-ProRule" id="PRU00047"/>
    </source>
</evidence>